<sequence length="230" mass="23583">MSDIAASERRLAAALDRIDYVLENAPLRSEDPAVSTAEDSALQAQLAEARSENARLAADLQALHDAQGQAMEQSLSDAGDRLTGAGREAARLAAANEELAAANRALIAAQGGDAATATQAALNAEIESLRAARAAEIAQMGDIMAELERLLGSGEPGSPRSAEPASDESGSPEEPMAQGDATGVAAASDDTGHELTREPDPAFDAVYGDAPDGDFDAGDDEAARETRGNQ</sequence>
<evidence type="ECO:0000256" key="1">
    <source>
        <dbReference type="SAM" id="MobiDB-lite"/>
    </source>
</evidence>
<dbReference type="EMBL" id="JAKZEU010000002">
    <property type="protein sequence ID" value="MCQ0969789.1"/>
    <property type="molecule type" value="Genomic_DNA"/>
</dbReference>
<evidence type="ECO:0000313" key="2">
    <source>
        <dbReference type="EMBL" id="MCQ0969789.1"/>
    </source>
</evidence>
<gene>
    <name evidence="2" type="ORF">MLD63_05020</name>
</gene>
<evidence type="ECO:0000313" key="3">
    <source>
        <dbReference type="Proteomes" id="UP001203945"/>
    </source>
</evidence>
<organism evidence="2 3">
    <name type="scientific">Paracoccus albicereus</name>
    <dbReference type="NCBI Taxonomy" id="2922394"/>
    <lineage>
        <taxon>Bacteria</taxon>
        <taxon>Pseudomonadati</taxon>
        <taxon>Pseudomonadota</taxon>
        <taxon>Alphaproteobacteria</taxon>
        <taxon>Rhodobacterales</taxon>
        <taxon>Paracoccaceae</taxon>
        <taxon>Paracoccus</taxon>
    </lineage>
</organism>
<feature type="compositionally biased region" description="Basic and acidic residues" evidence="1">
    <location>
        <begin position="190"/>
        <end position="200"/>
    </location>
</feature>
<feature type="compositionally biased region" description="Basic and acidic residues" evidence="1">
    <location>
        <begin position="221"/>
        <end position="230"/>
    </location>
</feature>
<proteinExistence type="predicted"/>
<keyword evidence="3" id="KW-1185">Reference proteome</keyword>
<dbReference type="Proteomes" id="UP001203945">
    <property type="component" value="Unassembled WGS sequence"/>
</dbReference>
<feature type="region of interest" description="Disordered" evidence="1">
    <location>
        <begin position="151"/>
        <end position="230"/>
    </location>
</feature>
<reference evidence="2 3" key="1">
    <citation type="submission" date="2022-03" db="EMBL/GenBank/DDBJ databases">
        <authorList>
            <person name="He Y."/>
        </authorList>
    </citation>
    <scope>NUCLEOTIDE SEQUENCE [LARGE SCALE GENOMIC DNA]</scope>
    <source>
        <strain evidence="2 3">TK19116</strain>
    </source>
</reference>
<protein>
    <submittedName>
        <fullName evidence="2">Uncharacterized protein</fullName>
    </submittedName>
</protein>
<dbReference type="RefSeq" id="WP_255328803.1">
    <property type="nucleotide sequence ID" value="NZ_JAKZEU010000002.1"/>
</dbReference>
<comment type="caution">
    <text evidence="2">The sequence shown here is derived from an EMBL/GenBank/DDBJ whole genome shotgun (WGS) entry which is preliminary data.</text>
</comment>
<name>A0ABT1MNW0_9RHOB</name>
<feature type="compositionally biased region" description="Acidic residues" evidence="1">
    <location>
        <begin position="211"/>
        <end position="220"/>
    </location>
</feature>
<accession>A0ABT1MNW0</accession>